<dbReference type="InterPro" id="IPR040628">
    <property type="entry name" value="BaeRF_family6"/>
</dbReference>
<proteinExistence type="predicted"/>
<evidence type="ECO:0000313" key="4">
    <source>
        <dbReference type="Proteomes" id="UP000076244"/>
    </source>
</evidence>
<organism evidence="2 5">
    <name type="scientific">Pediococcus damnosus</name>
    <dbReference type="NCBI Taxonomy" id="51663"/>
    <lineage>
        <taxon>Bacteria</taxon>
        <taxon>Bacillati</taxon>
        <taxon>Bacillota</taxon>
        <taxon>Bacilli</taxon>
        <taxon>Lactobacillales</taxon>
        <taxon>Lactobacillaceae</taxon>
        <taxon>Pediococcus</taxon>
    </lineage>
</organism>
<dbReference type="Proteomes" id="UP000076405">
    <property type="component" value="Chromosome"/>
</dbReference>
<evidence type="ECO:0000259" key="1">
    <source>
        <dbReference type="Pfam" id="PF18848"/>
    </source>
</evidence>
<dbReference type="AlphaFoldDB" id="A0A0R2HL63"/>
<protein>
    <recommendedName>
        <fullName evidence="1">Bacterial archaeo-eukaryotic release factor family 6 domain-containing protein</fullName>
    </recommendedName>
</protein>
<dbReference type="Proteomes" id="UP000076244">
    <property type="component" value="Chromosome"/>
</dbReference>
<dbReference type="OrthoDB" id="4393931at2"/>
<dbReference type="EMBL" id="CP012288">
    <property type="protein sequence ID" value="AMV67174.1"/>
    <property type="molecule type" value="Genomic_DNA"/>
</dbReference>
<evidence type="ECO:0000313" key="3">
    <source>
        <dbReference type="EMBL" id="AMV67174.1"/>
    </source>
</evidence>
<evidence type="ECO:0000313" key="2">
    <source>
        <dbReference type="EMBL" id="AMV62939.1"/>
    </source>
</evidence>
<accession>A0A0R2HL63</accession>
<gene>
    <name evidence="2" type="ORF">ADU70_1455</name>
    <name evidence="3" type="ORF">ADU72_1241</name>
</gene>
<reference evidence="4 5" key="1">
    <citation type="journal article" date="2016" name="PLoS ONE">
        <title>The Identification of Novel Diagnostic Marker Genes for the Detection of Beer Spoiling Pediococcus damnosus Strains Using the BlAst Diagnostic Gene findEr.</title>
        <authorList>
            <person name="Behr J."/>
            <person name="Geissler A.J."/>
            <person name="Schmid J."/>
            <person name="Zehe A."/>
            <person name="Vogel R.F."/>
        </authorList>
    </citation>
    <scope>NUCLEOTIDE SEQUENCE [LARGE SCALE GENOMIC DNA]</scope>
    <source>
        <strain evidence="2 5">TMW 2.1533</strain>
        <strain evidence="3 4">TMW 2.1535</strain>
    </source>
</reference>
<dbReference type="KEGG" id="pdm:ADU72_1241"/>
<keyword evidence="4" id="KW-1185">Reference proteome</keyword>
<evidence type="ECO:0000313" key="5">
    <source>
        <dbReference type="Proteomes" id="UP000076405"/>
    </source>
</evidence>
<dbReference type="RefSeq" id="WP_056986022.1">
    <property type="nucleotide sequence ID" value="NZ_BAAAXI010000179.1"/>
</dbReference>
<feature type="domain" description="Bacterial archaeo-eukaryotic release factor family 6" evidence="1">
    <location>
        <begin position="127"/>
        <end position="275"/>
    </location>
</feature>
<name>A0A0R2HL63_9LACO</name>
<dbReference type="Pfam" id="PF18848">
    <property type="entry name" value="baeRF_family6"/>
    <property type="match status" value="1"/>
</dbReference>
<sequence>MRINKNDLNDVLSSEHGPFITMIVNNPADLKEIQHTKITFKNLLKEAKGKLTKLFPEVDREAYLSRWSIYGDDNSFWLNDASEAVVLIGDMDKVETFQLSGNCVNQVSVSAQPNVLPIIQELQLKFEYLLIGLNQTSFELYRGDGYDLEKIHLGEDAPRTLKEALGDNELVGGEVSFRGASNHGGDVAVAYHGHNEKSQEVTNDQINYYQMVDQYVTKNYAHPEGLMTIVFGLPENQARFRQVTKNKNLSHHLCVEESPSGLSIDQLENKMRPVARKWFEGIMNVQTQRYETAKDKNKATSDMRELVRCAVAGQIDTLFVRNDTTVIGMIDEEGKLDTDTTAAKNNNLVNDIVDRTMKNGGRVVLLDTEDMPTDKVAAGILRY</sequence>
<dbReference type="EMBL" id="CP012275">
    <property type="protein sequence ID" value="AMV62939.1"/>
    <property type="molecule type" value="Genomic_DNA"/>
</dbReference>